<dbReference type="PANTHER" id="PTHR43421">
    <property type="entry name" value="METALLOPROTEASE PMBA"/>
    <property type="match status" value="1"/>
</dbReference>
<feature type="domain" description="Metalloprotease TldD/E central" evidence="4">
    <location>
        <begin position="113"/>
        <end position="215"/>
    </location>
</feature>
<dbReference type="AlphaFoldDB" id="A0A0M3DJ03"/>
<evidence type="ECO:0000313" key="5">
    <source>
        <dbReference type="EMBL" id="KKY02550.1"/>
    </source>
</evidence>
<evidence type="ECO:0000313" key="6">
    <source>
        <dbReference type="Proteomes" id="UP000034407"/>
    </source>
</evidence>
<dbReference type="GO" id="GO:0008237">
    <property type="term" value="F:metallopeptidase activity"/>
    <property type="evidence" value="ECO:0007669"/>
    <property type="project" value="InterPro"/>
</dbReference>
<comment type="similarity">
    <text evidence="1">Belongs to the peptidase U62 family.</text>
</comment>
<dbReference type="InterPro" id="IPR047657">
    <property type="entry name" value="PmbA"/>
</dbReference>
<dbReference type="InterPro" id="IPR045569">
    <property type="entry name" value="Metalloprtase-TldD/E_C"/>
</dbReference>
<dbReference type="SUPFAM" id="SSF111283">
    <property type="entry name" value="Putative modulator of DNA gyrase, PmbA/TldD"/>
    <property type="match status" value="1"/>
</dbReference>
<comment type="caution">
    <text evidence="5">The sequence shown here is derived from an EMBL/GenBank/DDBJ whole genome shotgun (WGS) entry which is preliminary data.</text>
</comment>
<dbReference type="PANTHER" id="PTHR43421:SF1">
    <property type="entry name" value="METALLOPROTEASE PMBA"/>
    <property type="match status" value="1"/>
</dbReference>
<dbReference type="Pfam" id="PF01523">
    <property type="entry name" value="PmbA_TldD_1st"/>
    <property type="match status" value="1"/>
</dbReference>
<dbReference type="GO" id="GO:0005829">
    <property type="term" value="C:cytosol"/>
    <property type="evidence" value="ECO:0007669"/>
    <property type="project" value="TreeGrafter"/>
</dbReference>
<evidence type="ECO:0000259" key="3">
    <source>
        <dbReference type="Pfam" id="PF19289"/>
    </source>
</evidence>
<organism evidence="5 6">
    <name type="scientific">Paraclostridium benzoelyticum</name>
    <dbReference type="NCBI Taxonomy" id="1629550"/>
    <lineage>
        <taxon>Bacteria</taxon>
        <taxon>Bacillati</taxon>
        <taxon>Bacillota</taxon>
        <taxon>Clostridia</taxon>
        <taxon>Peptostreptococcales</taxon>
        <taxon>Peptostreptococcaceae</taxon>
        <taxon>Paraclostridium</taxon>
    </lineage>
</organism>
<sequence length="447" mass="49360">MEFNIFKDQLFERAKQEGFTDCEVYYSDGENISISVYEFELEKYNIDKYIGLSFRGLINGKMGYSYTEILDEEAIDMLVKKAKEGAVSIENTDVQFIYKGDESYSEVKTYSEKLENIDPAELIEIAIDLERQTKNYSDKVINLSGCKVSYSSSRSLISNTKNLNLSNKSNLLMAYVIPVIEDSNQKQDGMGYQLVEDIKDIDTKKIASDAVNEAFSKIGAKSIESGNYKTIINNEAMSSLLETFSDVFSAESAQRGMSLLKDKEGSNIASDIVTIVDNPLLDNGLSSTPFDDEGVATYKKDIVKDGKLITLLHNLKTAHKANTKTTGNGFKSSYSSVVSVDPTNFYIEKGNLTFEELVKHVNEGIIVTDFAGLHSGANSITGDFSLAAKGYYITNGEKSYPIEQITVAGNFFELIKDIENIGNDLKFPLSNIGSPSVVVKSLSIAGK</sequence>
<dbReference type="InterPro" id="IPR045570">
    <property type="entry name" value="Metalloprtase-TldD/E_cen_dom"/>
</dbReference>
<evidence type="ECO:0000259" key="2">
    <source>
        <dbReference type="Pfam" id="PF01523"/>
    </source>
</evidence>
<gene>
    <name evidence="5" type="ORF">VN21_02580</name>
</gene>
<accession>A0A0M3DJ03</accession>
<feature type="domain" description="Metalloprotease TldD/E N-terminal" evidence="2">
    <location>
        <begin position="22"/>
        <end position="85"/>
    </location>
</feature>
<proteinExistence type="inferred from homology"/>
<dbReference type="Proteomes" id="UP000034407">
    <property type="component" value="Unassembled WGS sequence"/>
</dbReference>
<dbReference type="Pfam" id="PF19289">
    <property type="entry name" value="PmbA_TldD_3rd"/>
    <property type="match status" value="1"/>
</dbReference>
<dbReference type="GO" id="GO:0006508">
    <property type="term" value="P:proteolysis"/>
    <property type="evidence" value="ECO:0007669"/>
    <property type="project" value="InterPro"/>
</dbReference>
<dbReference type="InterPro" id="IPR036059">
    <property type="entry name" value="TldD/PmbA_sf"/>
</dbReference>
<dbReference type="Pfam" id="PF19290">
    <property type="entry name" value="PmbA_TldD_2nd"/>
    <property type="match status" value="1"/>
</dbReference>
<dbReference type="InterPro" id="IPR035068">
    <property type="entry name" value="TldD/PmbA_N"/>
</dbReference>
<dbReference type="RefSeq" id="WP_046821906.1">
    <property type="nucleotide sequence ID" value="NZ_LBBT01000049.1"/>
</dbReference>
<dbReference type="PATRIC" id="fig|1629550.3.peg.3216"/>
<dbReference type="InterPro" id="IPR002510">
    <property type="entry name" value="Metalloprtase-TldD/E_N"/>
</dbReference>
<feature type="domain" description="Metalloprotease TldD/E C-terminal" evidence="3">
    <location>
        <begin position="225"/>
        <end position="446"/>
    </location>
</feature>
<keyword evidence="6" id="KW-1185">Reference proteome</keyword>
<reference evidence="5 6" key="1">
    <citation type="submission" date="2015-04" db="EMBL/GenBank/DDBJ databases">
        <title>Microcin producing Clostridium sp. JC272T.</title>
        <authorList>
            <person name="Jyothsna T."/>
            <person name="Sasikala C."/>
            <person name="Ramana C."/>
        </authorList>
    </citation>
    <scope>NUCLEOTIDE SEQUENCE [LARGE SCALE GENOMIC DNA]</scope>
    <source>
        <strain evidence="5 6">JC272</strain>
    </source>
</reference>
<protein>
    <submittedName>
        <fullName evidence="5">Peptidase U62</fullName>
    </submittedName>
</protein>
<dbReference type="OrthoDB" id="9803618at2"/>
<dbReference type="EMBL" id="LBBT01000049">
    <property type="protein sequence ID" value="KKY02550.1"/>
    <property type="molecule type" value="Genomic_DNA"/>
</dbReference>
<dbReference type="Gene3D" id="3.30.2290.10">
    <property type="entry name" value="PmbA/TldD superfamily"/>
    <property type="match status" value="1"/>
</dbReference>
<evidence type="ECO:0000256" key="1">
    <source>
        <dbReference type="ARBA" id="ARBA00005836"/>
    </source>
</evidence>
<evidence type="ECO:0000259" key="4">
    <source>
        <dbReference type="Pfam" id="PF19290"/>
    </source>
</evidence>
<name>A0A0M3DJ03_9FIRM</name>